<gene>
    <name evidence="2" type="ORF">FEM03_04220</name>
</gene>
<dbReference type="InterPro" id="IPR049945">
    <property type="entry name" value="AAA_22"/>
</dbReference>
<sequence>MVCLAVNIRETPELDKRRLSFINRKTYYFVSFNNPNQTDEKITAIFTMPISPLPQASKASSDQLENIFTRPGPIRAGNDYQDIVAVGMLLDWMEFPDEYECMQVEAEDSGCLDDIRVHRADGKIELVQVKFSTSPHADDDPWEWRSLLQDRPSRRQGERLPSLLKRWIESWKLVRASHSNVSVRILSNRRAGGDLNDCLQDDYVCWEEIASEAKALLREQVGEEDARAFFEACVFMLGRDGLERYEQIEKQRFLRLKGNELGWLSLKQTVGQWAIERNKPSAGGHIYLDHILEAAKWAIPKSLSQRFEVPNDFLEPDPDFVKSLKEEVSDLTARCHFLAGFPASGKSTFVSWLFNQFEEDGVPVIRHHYFLSIGDRSKGRLDHEVAAESLLADLRQRHRRALGEHYAKNPRAESLAECLEVVGANYLAENRTLILIIDGLDHVWREHGSLDELRRLMDILLPPPPGVSVLMVSQPVGDDQLPQRVRQCAPREEWILMPSFGLNQINQWLDIYEDYLPSSYRNGNKKYQREQLAWALLARCDGQPLHLRYSWNYLVQHRIPISAQEVDKLPRCPDGDIRQYYQELWQCLSPSGRISLMLLVLCEWPWPTGGMVEALRAAGEAPSDAQRGFEDIRHLLKSSRLGVEPYHQSLAVSIRERPETEQYSASLRSAASVWLTSSAPEYWRWANQWELCAVLGNVKPLIEGPSREWTVKSIMEFRPPSDRIRMLERAGWEAAELRCWDRVVEVGIWLEYSERLGNNGDESWADAFEARLRLNPDKFALLQLLDRIDSLPSSFLPILARFVKKADLNHEGDILLETLHTRTANSRDTPGMMGGRNLDFEEIGHRLVSYLNQDVLADYLVRLVQATDSQEILSVVPKIAAGCRSASALGHFRLLLSTAREANPTLKEQMFHALARWATRISLNEKNSVINLYDSEIAMDPLGALIHADSKGPRHVTRFNCLRPKIGELNRRNSLAERQSNMAEIVVDFFWWAVGARRYGGIETVKEALIQVKLSPWLSTLMRSLVDSTRQLAPVLPHDPEAALEILRDQIRMIEFPEVDAPDDDYFQSRGGRRALVNIVHEICCIAQSKTANFKAKTNQICWLFDLPSMWLDTTLAAFSEIQDHWLSPEACDQVHSFVIQSMSYVDYYSSRATRSGTTSVIMARNNSMEHAHFWLHEWAQNTIAHGDHKDMPLIEALDCATLLTSKREAPEEQDLKRILKLATPASTVLKYTDGKETRVISSSFVAALSLADPTLIWLRRYHAWLLSNQEYYRADQALLAFLQNADLSSSANFTVATTISSDEERTILRQRIDDKDKRAEEALNSIESVFGFSPIAPSVESPTKETVEHGGRKVDNTLPDYSIWLPSELLTIIEDRSEDEYSTNRVDQMAQWCKHWLQVVDAIEVFDAVRRVKAHNPELRMGRTMWQIADSAPDVVDRFDALIEWMRDASGWSRYWYDKREAEEIMIHIATVAPDRVHEFILKSLVNDASQTQRRLAVGIFSWYRIVELFLKTENIAQAERIVDQIVKSAKELCEVQTLPEVVWEGQDGVDYGDPWIFAINRLSSPNLICRERAATMIGVELSDRNEDVELALKHWLEKQSVPTLAMQAMLPLIKAQELGRMWTPFELRNFFDQVKARSIGAWIIANFLNRDVAGKMMEWAVVGSPETPLDIVRGTAFLGECSYYVPFAFRDHVQKLPEPIGPLFADCWRQEFANIWGEEPDRRVDEGLRTWRSLDSRERGHIGAEPRITEACRSGFDRAVAWAVASDFMTSDQAIRWCRRNIPVDVELWKIQPQPMPTWWPSVEPIKEDGLAEVPQVLWNLVDEWFNHNNPLNSQTEWVIGGLKGCVDAGSMRFGINVYPALQQRITGIIPDDELVVKAASGDLQGIWCQSLHCCDSAIQSRGSTAKFHIKECAAKVDGWAILPVTTWLEPSAIQTWQAWRKFTLPRTMLNWFSPKSCEVRAEGNEMHTILNGRVIAKWSDWTAGIEEWVDFDNGINRAGDSILIRRDLLQSLLEIFDGHWMWATTITVHISNRYGADKKARFHRVYGGSNVIMPS</sequence>
<name>A0A5R8KHY4_9BACT</name>
<dbReference type="Pfam" id="PF13401">
    <property type="entry name" value="AAA_22"/>
    <property type="match status" value="1"/>
</dbReference>
<keyword evidence="2" id="KW-0547">Nucleotide-binding</keyword>
<dbReference type="Gene3D" id="3.40.50.300">
    <property type="entry name" value="P-loop containing nucleotide triphosphate hydrolases"/>
    <property type="match status" value="1"/>
</dbReference>
<evidence type="ECO:0000259" key="1">
    <source>
        <dbReference type="Pfam" id="PF13401"/>
    </source>
</evidence>
<evidence type="ECO:0000313" key="2">
    <source>
        <dbReference type="EMBL" id="TLD71936.1"/>
    </source>
</evidence>
<proteinExistence type="predicted"/>
<keyword evidence="3" id="KW-1185">Reference proteome</keyword>
<dbReference type="Proteomes" id="UP000306196">
    <property type="component" value="Unassembled WGS sequence"/>
</dbReference>
<dbReference type="InterPro" id="IPR027417">
    <property type="entry name" value="P-loop_NTPase"/>
</dbReference>
<evidence type="ECO:0000313" key="3">
    <source>
        <dbReference type="Proteomes" id="UP000306196"/>
    </source>
</evidence>
<feature type="domain" description="ORC1/DEAH AAA+ ATPase" evidence="1">
    <location>
        <begin position="332"/>
        <end position="475"/>
    </location>
</feature>
<dbReference type="OrthoDB" id="898678at2"/>
<protein>
    <submittedName>
        <fullName evidence="2">ATP-binding protein</fullName>
    </submittedName>
</protein>
<dbReference type="GO" id="GO:0016887">
    <property type="term" value="F:ATP hydrolysis activity"/>
    <property type="evidence" value="ECO:0007669"/>
    <property type="project" value="InterPro"/>
</dbReference>
<keyword evidence="2" id="KW-0067">ATP-binding</keyword>
<dbReference type="SUPFAM" id="SSF52540">
    <property type="entry name" value="P-loop containing nucleoside triphosphate hydrolases"/>
    <property type="match status" value="1"/>
</dbReference>
<comment type="caution">
    <text evidence="2">The sequence shown here is derived from an EMBL/GenBank/DDBJ whole genome shotgun (WGS) entry which is preliminary data.</text>
</comment>
<accession>A0A5R8KHY4</accession>
<dbReference type="EMBL" id="VAUV01000003">
    <property type="protein sequence ID" value="TLD71936.1"/>
    <property type="molecule type" value="Genomic_DNA"/>
</dbReference>
<organism evidence="2 3">
    <name type="scientific">Phragmitibacter flavus</name>
    <dbReference type="NCBI Taxonomy" id="2576071"/>
    <lineage>
        <taxon>Bacteria</taxon>
        <taxon>Pseudomonadati</taxon>
        <taxon>Verrucomicrobiota</taxon>
        <taxon>Verrucomicrobiia</taxon>
        <taxon>Verrucomicrobiales</taxon>
        <taxon>Verrucomicrobiaceae</taxon>
        <taxon>Phragmitibacter</taxon>
    </lineage>
</organism>
<dbReference type="GO" id="GO:0005524">
    <property type="term" value="F:ATP binding"/>
    <property type="evidence" value="ECO:0007669"/>
    <property type="project" value="UniProtKB-KW"/>
</dbReference>
<dbReference type="RefSeq" id="WP_138084940.1">
    <property type="nucleotide sequence ID" value="NZ_VAUV01000003.1"/>
</dbReference>
<reference evidence="2 3" key="1">
    <citation type="submission" date="2019-05" db="EMBL/GenBank/DDBJ databases">
        <title>Verrucobacter flavum gen. nov., sp. nov. a new member of the family Verrucomicrobiaceae.</title>
        <authorList>
            <person name="Szuroczki S."/>
            <person name="Abbaszade G."/>
            <person name="Szabo A."/>
            <person name="Felfoldi T."/>
            <person name="Schumann P."/>
            <person name="Boka K."/>
            <person name="Keki Z."/>
            <person name="Toumi M."/>
            <person name="Toth E."/>
        </authorList>
    </citation>
    <scope>NUCLEOTIDE SEQUENCE [LARGE SCALE GENOMIC DNA]</scope>
    <source>
        <strain evidence="2 3">MG-N-17</strain>
    </source>
</reference>